<feature type="region of interest" description="Disordered" evidence="1">
    <location>
        <begin position="427"/>
        <end position="530"/>
    </location>
</feature>
<accession>A0AAD7E0G5</accession>
<feature type="compositionally biased region" description="Polar residues" evidence="1">
    <location>
        <begin position="120"/>
        <end position="142"/>
    </location>
</feature>
<feature type="compositionally biased region" description="Acidic residues" evidence="1">
    <location>
        <begin position="41"/>
        <end position="55"/>
    </location>
</feature>
<organism evidence="2 3">
    <name type="scientific">Mycena rosella</name>
    <name type="common">Pink bonnet</name>
    <name type="synonym">Agaricus rosellus</name>
    <dbReference type="NCBI Taxonomy" id="1033263"/>
    <lineage>
        <taxon>Eukaryota</taxon>
        <taxon>Fungi</taxon>
        <taxon>Dikarya</taxon>
        <taxon>Basidiomycota</taxon>
        <taxon>Agaricomycotina</taxon>
        <taxon>Agaricomycetes</taxon>
        <taxon>Agaricomycetidae</taxon>
        <taxon>Agaricales</taxon>
        <taxon>Marasmiineae</taxon>
        <taxon>Mycenaceae</taxon>
        <taxon>Mycena</taxon>
    </lineage>
</organism>
<gene>
    <name evidence="2" type="ORF">B0H17DRAFT_86354</name>
</gene>
<protein>
    <submittedName>
        <fullName evidence="2">Uncharacterized protein</fullName>
    </submittedName>
</protein>
<feature type="compositionally biased region" description="Polar residues" evidence="1">
    <location>
        <begin position="477"/>
        <end position="487"/>
    </location>
</feature>
<sequence length="670" mass="73433">MAAIQHTDKPEFGRRNRNDDSSSSRESSPIRKHKRSFSPTSDDEVVISIADDDTPPPEGPLIRQAVAFSWTPSIPTAPASINTYQASPIPKQSHFLPGQEVPAPPPPPKPPKIKKKSAPRFSSQTNRFRINSYDPTPSTAPALTSGDGPYASMYRADAASFNVTDAGGSIGSEPPPEAASTGSRKKPKPSDSRPKASTSKAKVTTSKAKSSASKRKASNPDQGSSGQSKMALKAVSEQEGSSQNSYYRQDYEQSNVYPSSSHSTFNSVVEDAPSPRESPRQLPASKRTNIPTRLVTILIEDMRGDVADPQLVEVRVVLRDSEDTVKDGYWANAEDICKTLQASPSRIDGPAKVYALRGKYRHLILKVTADNVDELVTANVVVNPDRTLDVIVETGLPPAMPPRAQRQFSESDRFMSPQAVVQFPHVGAGARFPTPQEHGSRKRRRSPPHDLRASSRQWSPSTLASSPRGSPSRGPSTSYQTSLNTGTPDARMQFPTHHPAPPPNRYSPERFKPQDPSGTESSESEDEADIHASVSEEVDKLIQDEPSWTDYFRVSAKPRSAPVVLKEYAIVQGFVDNWVGKPVPSGALIEKSHIAQALQIEEQDRARYMLDCGETLRLMALYGPEGQRLQDPEVVEKANDDSDPAYNTKPIKRLLKLLRQVDDRWVAANP</sequence>
<dbReference type="EMBL" id="JARKIE010000013">
    <property type="protein sequence ID" value="KAJ7703093.1"/>
    <property type="molecule type" value="Genomic_DNA"/>
</dbReference>
<comment type="caution">
    <text evidence="2">The sequence shown here is derived from an EMBL/GenBank/DDBJ whole genome shotgun (WGS) entry which is preliminary data.</text>
</comment>
<feature type="region of interest" description="Disordered" evidence="1">
    <location>
        <begin position="77"/>
        <end position="287"/>
    </location>
</feature>
<evidence type="ECO:0000313" key="2">
    <source>
        <dbReference type="EMBL" id="KAJ7703093.1"/>
    </source>
</evidence>
<feature type="compositionally biased region" description="Low complexity" evidence="1">
    <location>
        <begin position="195"/>
        <end position="211"/>
    </location>
</feature>
<feature type="compositionally biased region" description="Polar residues" evidence="1">
    <location>
        <begin position="238"/>
        <end position="267"/>
    </location>
</feature>
<dbReference type="Proteomes" id="UP001221757">
    <property type="component" value="Unassembled WGS sequence"/>
</dbReference>
<feature type="compositionally biased region" description="Basic and acidic residues" evidence="1">
    <location>
        <begin position="1"/>
        <end position="23"/>
    </location>
</feature>
<feature type="compositionally biased region" description="Polar residues" evidence="1">
    <location>
        <begin position="219"/>
        <end position="228"/>
    </location>
</feature>
<name>A0AAD7E0G5_MYCRO</name>
<feature type="compositionally biased region" description="Polar residues" evidence="1">
    <location>
        <begin position="77"/>
        <end position="86"/>
    </location>
</feature>
<evidence type="ECO:0000313" key="3">
    <source>
        <dbReference type="Proteomes" id="UP001221757"/>
    </source>
</evidence>
<dbReference type="AlphaFoldDB" id="A0AAD7E0G5"/>
<feature type="compositionally biased region" description="Polar residues" evidence="1">
    <location>
        <begin position="454"/>
        <end position="464"/>
    </location>
</feature>
<proteinExistence type="predicted"/>
<feature type="compositionally biased region" description="Low complexity" evidence="1">
    <location>
        <begin position="465"/>
        <end position="476"/>
    </location>
</feature>
<feature type="region of interest" description="Disordered" evidence="1">
    <location>
        <begin position="1"/>
        <end position="61"/>
    </location>
</feature>
<evidence type="ECO:0000256" key="1">
    <source>
        <dbReference type="SAM" id="MobiDB-lite"/>
    </source>
</evidence>
<reference evidence="2" key="1">
    <citation type="submission" date="2023-03" db="EMBL/GenBank/DDBJ databases">
        <title>Massive genome expansion in bonnet fungi (Mycena s.s.) driven by repeated elements and novel gene families across ecological guilds.</title>
        <authorList>
            <consortium name="Lawrence Berkeley National Laboratory"/>
            <person name="Harder C.B."/>
            <person name="Miyauchi S."/>
            <person name="Viragh M."/>
            <person name="Kuo A."/>
            <person name="Thoen E."/>
            <person name="Andreopoulos B."/>
            <person name="Lu D."/>
            <person name="Skrede I."/>
            <person name="Drula E."/>
            <person name="Henrissat B."/>
            <person name="Morin E."/>
            <person name="Kohler A."/>
            <person name="Barry K."/>
            <person name="LaButti K."/>
            <person name="Morin E."/>
            <person name="Salamov A."/>
            <person name="Lipzen A."/>
            <person name="Mereny Z."/>
            <person name="Hegedus B."/>
            <person name="Baldrian P."/>
            <person name="Stursova M."/>
            <person name="Weitz H."/>
            <person name="Taylor A."/>
            <person name="Grigoriev I.V."/>
            <person name="Nagy L.G."/>
            <person name="Martin F."/>
            <person name="Kauserud H."/>
        </authorList>
    </citation>
    <scope>NUCLEOTIDE SEQUENCE</scope>
    <source>
        <strain evidence="2">CBHHK067</strain>
    </source>
</reference>
<keyword evidence="3" id="KW-1185">Reference proteome</keyword>